<reference evidence="4" key="2">
    <citation type="submission" date="2015-04" db="EMBL/GenBank/DDBJ databases">
        <title>The complete genome sequence of Erythrobacter sp. s21-N3.</title>
        <authorList>
            <person name="Zhuang L."/>
            <person name="Liu Y."/>
            <person name="Shao Z."/>
        </authorList>
    </citation>
    <scope>NUCLEOTIDE SEQUENCE [LARGE SCALE GENOMIC DNA]</scope>
    <source>
        <strain evidence="4">s21-N3</strain>
    </source>
</reference>
<evidence type="ECO:0000313" key="3">
    <source>
        <dbReference type="EMBL" id="AKQ41285.1"/>
    </source>
</evidence>
<protein>
    <submittedName>
        <fullName evidence="3">Copper-binding protein, putative</fullName>
    </submittedName>
</protein>
<dbReference type="RefSeq" id="WP_048884787.1">
    <property type="nucleotide sequence ID" value="NZ_CP011310.1"/>
</dbReference>
<feature type="region of interest" description="Disordered" evidence="1">
    <location>
        <begin position="22"/>
        <end position="103"/>
    </location>
</feature>
<proteinExistence type="predicted"/>
<dbReference type="EMBL" id="CP011310">
    <property type="protein sequence ID" value="AKQ41285.1"/>
    <property type="molecule type" value="Genomic_DNA"/>
</dbReference>
<sequence>MMRTLILASTALIVAPVAAQDHSGHTMQQEPAAHDRDADQAAMDHAQRQDKQAADMPSDLPPDHRANPLGAIRPVPQRAMPQPQGQAHHSAMDHSATGHGPATAQIPDGPPPARAFDGPAHAAAAFWGEEAMARARAQNRATHGDGKFATLLAERLEARVASGEDAYLWDLSGWYGTGTDRVVFKSEGEGAFGGSVEAAEVQLLWGHAIGPWFDLQTGVRLDVEPDTNAHLALGIAGLAPYNIHLDAAGFLSDDGDVTARIEAEHDMRLTQRLVLQPRVELDLAAQDIPESGVGAGLVKIETGLRLRYEFVPEFAPYVGVEYEAALDQTADYIRAVGDDPDRLVFLIGLRTFF</sequence>
<dbReference type="STRING" id="1648404.CP97_03360"/>
<accession>A0A0H4V9X8</accession>
<evidence type="ECO:0000256" key="2">
    <source>
        <dbReference type="SAM" id="SignalP"/>
    </source>
</evidence>
<reference evidence="3 4" key="1">
    <citation type="journal article" date="2015" name="Int. J. Syst. Evol. Microbiol.">
        <title>Erythrobacter atlanticus sp. nov., a bacterium from ocean sediment able to degrade polycyclic aromatic hydrocarbons.</title>
        <authorList>
            <person name="Zhuang L."/>
            <person name="Liu Y."/>
            <person name="Wang L."/>
            <person name="Wang W."/>
            <person name="Shao Z."/>
        </authorList>
    </citation>
    <scope>NUCLEOTIDE SEQUENCE [LARGE SCALE GENOMIC DNA]</scope>
    <source>
        <strain evidence="4">s21-N3</strain>
    </source>
</reference>
<dbReference type="PATRIC" id="fig|1648404.4.peg.709"/>
<organism evidence="3 4">
    <name type="scientific">Aurantiacibacter atlanticus</name>
    <dbReference type="NCBI Taxonomy" id="1648404"/>
    <lineage>
        <taxon>Bacteria</taxon>
        <taxon>Pseudomonadati</taxon>
        <taxon>Pseudomonadota</taxon>
        <taxon>Alphaproteobacteria</taxon>
        <taxon>Sphingomonadales</taxon>
        <taxon>Erythrobacteraceae</taxon>
        <taxon>Aurantiacibacter</taxon>
    </lineage>
</organism>
<feature type="signal peptide" evidence="2">
    <location>
        <begin position="1"/>
        <end position="19"/>
    </location>
</feature>
<keyword evidence="4" id="KW-1185">Reference proteome</keyword>
<evidence type="ECO:0000313" key="4">
    <source>
        <dbReference type="Proteomes" id="UP000059113"/>
    </source>
</evidence>
<keyword evidence="2" id="KW-0732">Signal</keyword>
<dbReference type="GO" id="GO:0005507">
    <property type="term" value="F:copper ion binding"/>
    <property type="evidence" value="ECO:0007669"/>
    <property type="project" value="InterPro"/>
</dbReference>
<name>A0A0H4V9X8_9SPHN</name>
<gene>
    <name evidence="3" type="ORF">CP97_03360</name>
</gene>
<dbReference type="InterPro" id="IPR007939">
    <property type="entry name" value="Cu-R_B_prcur"/>
</dbReference>
<evidence type="ECO:0000256" key="1">
    <source>
        <dbReference type="SAM" id="MobiDB-lite"/>
    </source>
</evidence>
<dbReference type="GO" id="GO:0009279">
    <property type="term" value="C:cell outer membrane"/>
    <property type="evidence" value="ECO:0007669"/>
    <property type="project" value="InterPro"/>
</dbReference>
<dbReference type="OrthoDB" id="9778934at2"/>
<dbReference type="GO" id="GO:0006878">
    <property type="term" value="P:intracellular copper ion homeostasis"/>
    <property type="evidence" value="ECO:0007669"/>
    <property type="project" value="InterPro"/>
</dbReference>
<feature type="chain" id="PRO_5005210662" evidence="2">
    <location>
        <begin position="20"/>
        <end position="353"/>
    </location>
</feature>
<dbReference type="AlphaFoldDB" id="A0A0H4V9X8"/>
<dbReference type="KEGG" id="ery:CP97_03360"/>
<dbReference type="Proteomes" id="UP000059113">
    <property type="component" value="Chromosome"/>
</dbReference>
<dbReference type="Pfam" id="PF05275">
    <property type="entry name" value="CopB"/>
    <property type="match status" value="1"/>
</dbReference>